<feature type="domain" description="Primase C-terminal 1" evidence="1">
    <location>
        <begin position="228"/>
        <end position="293"/>
    </location>
</feature>
<evidence type="ECO:0000259" key="1">
    <source>
        <dbReference type="SMART" id="SM00942"/>
    </source>
</evidence>
<protein>
    <submittedName>
        <fullName evidence="2">Phage protein</fullName>
    </submittedName>
</protein>
<dbReference type="OrthoDB" id="9763644at2"/>
<dbReference type="SMART" id="SM00942">
    <property type="entry name" value="PriCT_1"/>
    <property type="match status" value="1"/>
</dbReference>
<dbReference type="InterPro" id="IPR014820">
    <property type="entry name" value="PriCT_1"/>
</dbReference>
<accession>A0A1X6WQI9</accession>
<name>A0A1X6WQI9_9ENTE</name>
<reference evidence="3" key="1">
    <citation type="submission" date="2017-02" db="EMBL/GenBank/DDBJ databases">
        <authorList>
            <person name="Dridi B."/>
        </authorList>
    </citation>
    <scope>NUCLEOTIDE SEQUENCE [LARGE SCALE GENOMIC DNA]</scope>
    <source>
        <strain evidence="3">bH819</strain>
    </source>
</reference>
<dbReference type="Pfam" id="PF08708">
    <property type="entry name" value="PriCT_1"/>
    <property type="match status" value="1"/>
</dbReference>
<proteinExistence type="predicted"/>
<evidence type="ECO:0000313" key="2">
    <source>
        <dbReference type="EMBL" id="SLM86550.1"/>
    </source>
</evidence>
<sequence>MIYIGKVKPSLMNEPINKSVIEFFKNYQTLELDIPGDKEEQKRIKTSILQGFISGEMKALVRNNDNLISRDCLILDLDDVVINEDELIKIIHEKFNKFQYVLYPSISHGIKGVRYRLVLPLDGSVNESEYKLLVHYANNMMLKGIIGQSDSSNATWSQIMLLPTITQYTGSESLIINESEKQLPTFQLLDGATTWNKQNKPQPQGYINPSRFKRGGRRYRNATTELFESLVSGCIEGNRNNRIAQITGGLLARAVDIEQAYKLILLANDNFDDPLPIDEVNNTFESIAKKELRAD</sequence>
<gene>
    <name evidence="2" type="ORF">FM121_10685</name>
</gene>
<dbReference type="RefSeq" id="WP_086952174.1">
    <property type="nucleotide sequence ID" value="NZ_FWFD01000015.1"/>
</dbReference>
<dbReference type="AlphaFoldDB" id="A0A1X6WQI9"/>
<organism evidence="2 3">
    <name type="scientific">Vagococcus fluvialis bH819</name>
    <dbReference type="NCBI Taxonomy" id="1255619"/>
    <lineage>
        <taxon>Bacteria</taxon>
        <taxon>Bacillati</taxon>
        <taxon>Bacillota</taxon>
        <taxon>Bacilli</taxon>
        <taxon>Lactobacillales</taxon>
        <taxon>Enterococcaceae</taxon>
        <taxon>Vagococcus</taxon>
    </lineage>
</organism>
<dbReference type="Proteomes" id="UP000195918">
    <property type="component" value="Unassembled WGS sequence"/>
</dbReference>
<dbReference type="EMBL" id="FWFD01000015">
    <property type="protein sequence ID" value="SLM86550.1"/>
    <property type="molecule type" value="Genomic_DNA"/>
</dbReference>
<keyword evidence="3" id="KW-1185">Reference proteome</keyword>
<evidence type="ECO:0000313" key="3">
    <source>
        <dbReference type="Proteomes" id="UP000195918"/>
    </source>
</evidence>